<reference evidence="1 2" key="1">
    <citation type="journal article" date="2020" name="bioRxiv">
        <title>Sequence and annotation of 42 cannabis genomes reveals extensive copy number variation in cannabinoid synthesis and pathogen resistance genes.</title>
        <authorList>
            <person name="Mckernan K.J."/>
            <person name="Helbert Y."/>
            <person name="Kane L.T."/>
            <person name="Ebling H."/>
            <person name="Zhang L."/>
            <person name="Liu B."/>
            <person name="Eaton Z."/>
            <person name="Mclaughlin S."/>
            <person name="Kingan S."/>
            <person name="Baybayan P."/>
            <person name="Concepcion G."/>
            <person name="Jordan M."/>
            <person name="Riva A."/>
            <person name="Barbazuk W."/>
            <person name="Harkins T."/>
        </authorList>
    </citation>
    <scope>NUCLEOTIDE SEQUENCE [LARGE SCALE GENOMIC DNA]</scope>
    <source>
        <strain evidence="2">cv. Jamaican Lion 4</strain>
        <tissue evidence="1">Leaf</tissue>
    </source>
</reference>
<keyword evidence="2" id="KW-1185">Reference proteome</keyword>
<gene>
    <name evidence="1" type="ORF">G4B88_023341</name>
</gene>
<protein>
    <submittedName>
        <fullName evidence="1">Uncharacterized protein</fullName>
    </submittedName>
</protein>
<organism evidence="1 2">
    <name type="scientific">Cannabis sativa</name>
    <name type="common">Hemp</name>
    <name type="synonym">Marijuana</name>
    <dbReference type="NCBI Taxonomy" id="3483"/>
    <lineage>
        <taxon>Eukaryota</taxon>
        <taxon>Viridiplantae</taxon>
        <taxon>Streptophyta</taxon>
        <taxon>Embryophyta</taxon>
        <taxon>Tracheophyta</taxon>
        <taxon>Spermatophyta</taxon>
        <taxon>Magnoliopsida</taxon>
        <taxon>eudicotyledons</taxon>
        <taxon>Gunneridae</taxon>
        <taxon>Pentapetalae</taxon>
        <taxon>rosids</taxon>
        <taxon>fabids</taxon>
        <taxon>Rosales</taxon>
        <taxon>Cannabaceae</taxon>
        <taxon>Cannabis</taxon>
    </lineage>
</organism>
<dbReference type="EMBL" id="JAATIQ010000017">
    <property type="protein sequence ID" value="KAF4400548.1"/>
    <property type="molecule type" value="Genomic_DNA"/>
</dbReference>
<dbReference type="AlphaFoldDB" id="A0A7J6I0N1"/>
<sequence>MVLKEQGALAKQLLNYPNATTKHAFNIANPMLAHI</sequence>
<name>A0A7J6I0N1_CANSA</name>
<proteinExistence type="predicted"/>
<accession>A0A7J6I0N1</accession>
<comment type="caution">
    <text evidence="1">The sequence shown here is derived from an EMBL/GenBank/DDBJ whole genome shotgun (WGS) entry which is preliminary data.</text>
</comment>
<evidence type="ECO:0000313" key="1">
    <source>
        <dbReference type="EMBL" id="KAF4400548.1"/>
    </source>
</evidence>
<dbReference type="Proteomes" id="UP000583929">
    <property type="component" value="Unassembled WGS sequence"/>
</dbReference>
<evidence type="ECO:0000313" key="2">
    <source>
        <dbReference type="Proteomes" id="UP000583929"/>
    </source>
</evidence>